<dbReference type="PANTHER" id="PTHR24113:SF15">
    <property type="entry name" value="NACHT DOMAIN-CONTAINING PROTEIN"/>
    <property type="match status" value="1"/>
</dbReference>
<organism evidence="3">
    <name type="scientific">Naegleria gruberi</name>
    <name type="common">Amoeba</name>
    <dbReference type="NCBI Taxonomy" id="5762"/>
    <lineage>
        <taxon>Eukaryota</taxon>
        <taxon>Discoba</taxon>
        <taxon>Heterolobosea</taxon>
        <taxon>Tetramitia</taxon>
        <taxon>Eutetramitia</taxon>
        <taxon>Vahlkampfiidae</taxon>
        <taxon>Naegleria</taxon>
    </lineage>
</organism>
<dbReference type="SMART" id="SM00365">
    <property type="entry name" value="LRR_SD22"/>
    <property type="match status" value="6"/>
</dbReference>
<dbReference type="GO" id="GO:0005829">
    <property type="term" value="C:cytosol"/>
    <property type="evidence" value="ECO:0007669"/>
    <property type="project" value="TreeGrafter"/>
</dbReference>
<dbReference type="GO" id="GO:0005096">
    <property type="term" value="F:GTPase activator activity"/>
    <property type="evidence" value="ECO:0007669"/>
    <property type="project" value="InterPro"/>
</dbReference>
<dbReference type="InterPro" id="IPR036047">
    <property type="entry name" value="F-box-like_dom_sf"/>
</dbReference>
<evidence type="ECO:0000313" key="3">
    <source>
        <dbReference type="Proteomes" id="UP000006671"/>
    </source>
</evidence>
<dbReference type="GO" id="GO:0031267">
    <property type="term" value="F:small GTPase binding"/>
    <property type="evidence" value="ECO:0007669"/>
    <property type="project" value="TreeGrafter"/>
</dbReference>
<dbReference type="GO" id="GO:0048471">
    <property type="term" value="C:perinuclear region of cytoplasm"/>
    <property type="evidence" value="ECO:0007669"/>
    <property type="project" value="TreeGrafter"/>
</dbReference>
<dbReference type="InterPro" id="IPR001611">
    <property type="entry name" value="Leu-rich_rpt"/>
</dbReference>
<dbReference type="PANTHER" id="PTHR24113">
    <property type="entry name" value="RAN GTPASE-ACTIVATING PROTEIN 1"/>
    <property type="match status" value="1"/>
</dbReference>
<dbReference type="InParanoid" id="D2V8C5"/>
<dbReference type="SUPFAM" id="SSF51004">
    <property type="entry name" value="C-terminal (heme d1) domain of cytochrome cd1-nitrite reductase"/>
    <property type="match status" value="1"/>
</dbReference>
<dbReference type="Pfam" id="PF00560">
    <property type="entry name" value="LRR_1"/>
    <property type="match status" value="1"/>
</dbReference>
<dbReference type="VEuPathDB" id="AmoebaDB:NAEGRDRAFT_47484"/>
<feature type="domain" description="F-box" evidence="1">
    <location>
        <begin position="16"/>
        <end position="52"/>
    </location>
</feature>
<dbReference type="KEGG" id="ngr:NAEGRDRAFT_47484"/>
<accession>D2V8C5</accession>
<evidence type="ECO:0000259" key="1">
    <source>
        <dbReference type="Pfam" id="PF00646"/>
    </source>
</evidence>
<dbReference type="SUPFAM" id="SSF52047">
    <property type="entry name" value="RNI-like"/>
    <property type="match status" value="2"/>
</dbReference>
<sequence>MQMNPPPNIVDQTVILPLDMIFHIMTFIDHLQIIKRFSLVSKDWRQAASRFALNLDFSIHKIHPHKLNLFFNSNANDEEFTETMEDDFEVNWRRNITSLNVSFNYIGNKGVKLLANCADFGQLQHLNLRSNGINFEGINALSKSEFIKNLKSLNLRFNNLGKESFEVLTESENFKNLTELNLYNSTNASSNRPRRAFMMEYRTNDESYQKLVKSPYLKNLKSLNLRYCDIGNAFAIELSNNIEMRNLTTLNLQHNYIGDEGLRHLSTSTHLSNLTNLNLQFNCISVEGSLHIANSPVFSKLRILNLYDNGVNAQIFASPYLGNLEILNVGCSGIGSEKLKILTEKPCYLTNLKVLDLCHNNLDDECLGYIANCPTFASLTYLEVYPTAEWISLNLNILFESPFLKLTNLTKRNRLYVRLPDMSSKLIPQPTMSNLTSICFSCNFELIKDVIESPYLHNLKQLGLGELFTWYSQENNMDLNGRITSITRNPAFLNLTRLNISFCNLNDQDFIEILTSPYLVNLTSLNVSNNKIGDKGMKGFESSALTTKLKILHLSNNQITDEGIQYLASSQPVNLIALSLSENTSLTDTSLKLISQIGCVLTSLRCYKINQITDEGIGYIATSQFMQELQSFTVDGSNISKSGAISVLLNLKLLLRSQKTFFRNVIEKRVPKKKCPSLVKLGSNMLLIEFSLIGSGSNDFVVVGVCCVVSCLLNPISAALNIGLSNSNLKNSFETRKQAAVKGSILATTFTSKQNDTISFLSTIDGNLTRSSTEYGSYIEMYDNIAYNPLSHHAYMYGVSDGMNTLDVWNVDDLTMLHEIVLEGNDAPMDIQYDLSFPGKLVSLSGEGSRFAIVTYDLKSGNKSVLIYLDGIEGIEGNSNAYDSINHKYYVSVSNRNGSNQYYVYNVMQRNLEAKINVPSSLDNAQFDRFGNRLVGTVNEVFTILDLKTGKMTTTNLDLSKIGFRQLGAVAIDSQFYYVFYENHQAQSFFVKINLETLTYQVSNAYNLVGTMLFIPGK</sequence>
<dbReference type="OrthoDB" id="6500038at2759"/>
<keyword evidence="3" id="KW-1185">Reference proteome</keyword>
<dbReference type="InterPro" id="IPR032675">
    <property type="entry name" value="LRR_dom_sf"/>
</dbReference>
<dbReference type="InterPro" id="IPR027038">
    <property type="entry name" value="RanGap"/>
</dbReference>
<proteinExistence type="predicted"/>
<dbReference type="eggNOG" id="KOG4308">
    <property type="taxonomic scope" value="Eukaryota"/>
</dbReference>
<dbReference type="PROSITE" id="PS51450">
    <property type="entry name" value="LRR"/>
    <property type="match status" value="2"/>
</dbReference>
<dbReference type="InterPro" id="IPR006553">
    <property type="entry name" value="Leu-rich_rpt_Cys-con_subtyp"/>
</dbReference>
<dbReference type="SMART" id="SM00368">
    <property type="entry name" value="LRR_RI"/>
    <property type="match status" value="6"/>
</dbReference>
<protein>
    <recommendedName>
        <fullName evidence="1">F-box domain-containing protein</fullName>
    </recommendedName>
</protein>
<dbReference type="GO" id="GO:0005634">
    <property type="term" value="C:nucleus"/>
    <property type="evidence" value="ECO:0007669"/>
    <property type="project" value="TreeGrafter"/>
</dbReference>
<dbReference type="InterPro" id="IPR001810">
    <property type="entry name" value="F-box_dom"/>
</dbReference>
<dbReference type="Proteomes" id="UP000006671">
    <property type="component" value="Unassembled WGS sequence"/>
</dbReference>
<dbReference type="CDD" id="cd09917">
    <property type="entry name" value="F-box_SF"/>
    <property type="match status" value="1"/>
</dbReference>
<dbReference type="Pfam" id="PF13516">
    <property type="entry name" value="LRR_6"/>
    <property type="match status" value="8"/>
</dbReference>
<evidence type="ECO:0000313" key="2">
    <source>
        <dbReference type="EMBL" id="EFC47156.1"/>
    </source>
</evidence>
<dbReference type="InterPro" id="IPR011048">
    <property type="entry name" value="Haem_d1_sf"/>
</dbReference>
<name>D2V8C5_NAEGR</name>
<dbReference type="GO" id="GO:0006913">
    <property type="term" value="P:nucleocytoplasmic transport"/>
    <property type="evidence" value="ECO:0007669"/>
    <property type="project" value="TreeGrafter"/>
</dbReference>
<dbReference type="EMBL" id="GG738856">
    <property type="protein sequence ID" value="EFC47156.1"/>
    <property type="molecule type" value="Genomic_DNA"/>
</dbReference>
<dbReference type="SUPFAM" id="SSF81383">
    <property type="entry name" value="F-box domain"/>
    <property type="match status" value="1"/>
</dbReference>
<dbReference type="GeneID" id="8861352"/>
<dbReference type="SMART" id="SM00367">
    <property type="entry name" value="LRR_CC"/>
    <property type="match status" value="8"/>
</dbReference>
<dbReference type="RefSeq" id="XP_002679900.1">
    <property type="nucleotide sequence ID" value="XM_002679854.1"/>
</dbReference>
<dbReference type="Pfam" id="PF00646">
    <property type="entry name" value="F-box"/>
    <property type="match status" value="1"/>
</dbReference>
<reference evidence="2 3" key="1">
    <citation type="journal article" date="2010" name="Cell">
        <title>The genome of Naegleria gruberi illuminates early eukaryotic versatility.</title>
        <authorList>
            <person name="Fritz-Laylin L.K."/>
            <person name="Prochnik S.E."/>
            <person name="Ginger M.L."/>
            <person name="Dacks J.B."/>
            <person name="Carpenter M.L."/>
            <person name="Field M.C."/>
            <person name="Kuo A."/>
            <person name="Paredez A."/>
            <person name="Chapman J."/>
            <person name="Pham J."/>
            <person name="Shu S."/>
            <person name="Neupane R."/>
            <person name="Cipriano M."/>
            <person name="Mancuso J."/>
            <person name="Tu H."/>
            <person name="Salamov A."/>
            <person name="Lindquist E."/>
            <person name="Shapiro H."/>
            <person name="Lucas S."/>
            <person name="Grigoriev I.V."/>
            <person name="Cande W.Z."/>
            <person name="Fulton C."/>
            <person name="Rokhsar D.S."/>
            <person name="Dawson S.C."/>
        </authorList>
    </citation>
    <scope>NUCLEOTIDE SEQUENCE [LARGE SCALE GENOMIC DNA]</scope>
    <source>
        <strain evidence="2 3">NEG-M</strain>
    </source>
</reference>
<gene>
    <name evidence="2" type="ORF">NAEGRDRAFT_47484</name>
</gene>
<dbReference type="AlphaFoldDB" id="D2V8C5"/>
<dbReference type="Gene3D" id="3.80.10.10">
    <property type="entry name" value="Ribonuclease Inhibitor"/>
    <property type="match status" value="4"/>
</dbReference>